<feature type="transmembrane region" description="Helical" evidence="7">
    <location>
        <begin position="218"/>
        <end position="236"/>
    </location>
</feature>
<keyword evidence="3" id="KW-1003">Cell membrane</keyword>
<feature type="transmembrane region" description="Helical" evidence="7">
    <location>
        <begin position="7"/>
        <end position="30"/>
    </location>
</feature>
<dbReference type="Pfam" id="PF00528">
    <property type="entry name" value="BPD_transp_1"/>
    <property type="match status" value="1"/>
</dbReference>
<evidence type="ECO:0000256" key="3">
    <source>
        <dbReference type="ARBA" id="ARBA00022475"/>
    </source>
</evidence>
<name>A0A1F7JGH8_9BACT</name>
<dbReference type="CDD" id="cd06261">
    <property type="entry name" value="TM_PBP2"/>
    <property type="match status" value="1"/>
</dbReference>
<organism evidence="9 10">
    <name type="scientific">Candidatus Roizmanbacteria bacterium RIFCSPLOWO2_02_FULL_36_11</name>
    <dbReference type="NCBI Taxonomy" id="1802071"/>
    <lineage>
        <taxon>Bacteria</taxon>
        <taxon>Candidatus Roizmaniibacteriota</taxon>
    </lineage>
</organism>
<dbReference type="GO" id="GO:0055085">
    <property type="term" value="P:transmembrane transport"/>
    <property type="evidence" value="ECO:0007669"/>
    <property type="project" value="InterPro"/>
</dbReference>
<evidence type="ECO:0000256" key="2">
    <source>
        <dbReference type="ARBA" id="ARBA00022448"/>
    </source>
</evidence>
<evidence type="ECO:0000256" key="7">
    <source>
        <dbReference type="RuleBase" id="RU363032"/>
    </source>
</evidence>
<accession>A0A1F7JGH8</accession>
<protein>
    <recommendedName>
        <fullName evidence="8">ABC transmembrane type-1 domain-containing protein</fullName>
    </recommendedName>
</protein>
<gene>
    <name evidence="9" type="ORF">A3H78_05465</name>
</gene>
<comment type="caution">
    <text evidence="9">The sequence shown here is derived from an EMBL/GenBank/DDBJ whole genome shotgun (WGS) entry which is preliminary data.</text>
</comment>
<dbReference type="EMBL" id="MGAV01000013">
    <property type="protein sequence ID" value="OGK54714.1"/>
    <property type="molecule type" value="Genomic_DNA"/>
</dbReference>
<comment type="similarity">
    <text evidence="7">Belongs to the binding-protein-dependent transport system permease family.</text>
</comment>
<sequence length="251" mass="28156">MKKIKHYLFPIFTLILVVIIWDSVVKIAHIDSWILPSPYRILIALWDSRQLLLRHSFITFFESLSGLVLAVIVAFIVSTAMFFFSTLKKSLYPLLIISQTIPFIALAPLLVVWFGFGFLPKILIVTLVCFFPIAVNLTDGFQSADPSIISSMKILGADRKQLFQFVILPTSLPFFFSGLRISGSYALLTAVVAEWIGSSSGLGVLLIRASKSYLTERVFATIFVISLISLISIVIIDKLYNRSKQWNGVNN</sequence>
<evidence type="ECO:0000259" key="8">
    <source>
        <dbReference type="PROSITE" id="PS50928"/>
    </source>
</evidence>
<dbReference type="PANTHER" id="PTHR30151:SF20">
    <property type="entry name" value="ABC TRANSPORTER PERMEASE PROTEIN HI_0355-RELATED"/>
    <property type="match status" value="1"/>
</dbReference>
<dbReference type="Gene3D" id="1.10.3720.10">
    <property type="entry name" value="MetI-like"/>
    <property type="match status" value="1"/>
</dbReference>
<keyword evidence="2 7" id="KW-0813">Transport</keyword>
<dbReference type="PROSITE" id="PS50928">
    <property type="entry name" value="ABC_TM1"/>
    <property type="match status" value="1"/>
</dbReference>
<evidence type="ECO:0000313" key="9">
    <source>
        <dbReference type="EMBL" id="OGK54714.1"/>
    </source>
</evidence>
<dbReference type="InterPro" id="IPR000515">
    <property type="entry name" value="MetI-like"/>
</dbReference>
<keyword evidence="6 7" id="KW-0472">Membrane</keyword>
<keyword evidence="5 7" id="KW-1133">Transmembrane helix</keyword>
<reference evidence="9 10" key="1">
    <citation type="journal article" date="2016" name="Nat. Commun.">
        <title>Thousands of microbial genomes shed light on interconnected biogeochemical processes in an aquifer system.</title>
        <authorList>
            <person name="Anantharaman K."/>
            <person name="Brown C.T."/>
            <person name="Hug L.A."/>
            <person name="Sharon I."/>
            <person name="Castelle C.J."/>
            <person name="Probst A.J."/>
            <person name="Thomas B.C."/>
            <person name="Singh A."/>
            <person name="Wilkins M.J."/>
            <person name="Karaoz U."/>
            <person name="Brodie E.L."/>
            <person name="Williams K.H."/>
            <person name="Hubbard S.S."/>
            <person name="Banfield J.F."/>
        </authorList>
    </citation>
    <scope>NUCLEOTIDE SEQUENCE [LARGE SCALE GENOMIC DNA]</scope>
</reference>
<dbReference type="Proteomes" id="UP000177418">
    <property type="component" value="Unassembled WGS sequence"/>
</dbReference>
<feature type="transmembrane region" description="Helical" evidence="7">
    <location>
        <begin position="185"/>
        <end position="206"/>
    </location>
</feature>
<evidence type="ECO:0000256" key="1">
    <source>
        <dbReference type="ARBA" id="ARBA00004651"/>
    </source>
</evidence>
<proteinExistence type="inferred from homology"/>
<dbReference type="SUPFAM" id="SSF161098">
    <property type="entry name" value="MetI-like"/>
    <property type="match status" value="1"/>
</dbReference>
<dbReference type="PANTHER" id="PTHR30151">
    <property type="entry name" value="ALKANE SULFONATE ABC TRANSPORTER-RELATED, MEMBRANE SUBUNIT"/>
    <property type="match status" value="1"/>
</dbReference>
<comment type="subcellular location">
    <subcellularLocation>
        <location evidence="1 7">Cell membrane</location>
        <topology evidence="1 7">Multi-pass membrane protein</topology>
    </subcellularLocation>
</comment>
<feature type="transmembrane region" description="Helical" evidence="7">
    <location>
        <begin position="57"/>
        <end position="84"/>
    </location>
</feature>
<evidence type="ECO:0000256" key="4">
    <source>
        <dbReference type="ARBA" id="ARBA00022692"/>
    </source>
</evidence>
<evidence type="ECO:0000256" key="6">
    <source>
        <dbReference type="ARBA" id="ARBA00023136"/>
    </source>
</evidence>
<evidence type="ECO:0000256" key="5">
    <source>
        <dbReference type="ARBA" id="ARBA00022989"/>
    </source>
</evidence>
<dbReference type="AlphaFoldDB" id="A0A1F7JGH8"/>
<keyword evidence="4 7" id="KW-0812">Transmembrane</keyword>
<feature type="transmembrane region" description="Helical" evidence="7">
    <location>
        <begin position="162"/>
        <end position="179"/>
    </location>
</feature>
<feature type="transmembrane region" description="Helical" evidence="7">
    <location>
        <begin position="91"/>
        <end position="116"/>
    </location>
</feature>
<dbReference type="GO" id="GO:0005886">
    <property type="term" value="C:plasma membrane"/>
    <property type="evidence" value="ECO:0007669"/>
    <property type="project" value="UniProtKB-SubCell"/>
</dbReference>
<dbReference type="InterPro" id="IPR035906">
    <property type="entry name" value="MetI-like_sf"/>
</dbReference>
<evidence type="ECO:0000313" key="10">
    <source>
        <dbReference type="Proteomes" id="UP000177418"/>
    </source>
</evidence>
<feature type="domain" description="ABC transmembrane type-1" evidence="8">
    <location>
        <begin position="52"/>
        <end position="240"/>
    </location>
</feature>
<feature type="transmembrane region" description="Helical" evidence="7">
    <location>
        <begin position="122"/>
        <end position="141"/>
    </location>
</feature>